<dbReference type="AlphaFoldDB" id="Q3SHG0"/>
<accession>Q3SHG0</accession>
<dbReference type="PANTHER" id="PTHR34504">
    <property type="entry name" value="ANTITOXIN HICB"/>
    <property type="match status" value="1"/>
</dbReference>
<proteinExistence type="predicted"/>
<dbReference type="EMBL" id="CP000116">
    <property type="protein sequence ID" value="AAZ97926.1"/>
    <property type="molecule type" value="Genomic_DNA"/>
</dbReference>
<dbReference type="STRING" id="292415.Tbd_1973"/>
<gene>
    <name evidence="2" type="ordered locus">Tbd_1973</name>
</gene>
<dbReference type="RefSeq" id="WP_011312485.1">
    <property type="nucleotide sequence ID" value="NC_007404.1"/>
</dbReference>
<name>Q3SHG0_THIDA</name>
<sequence>MNPKYEIILYWSEDDQAFVAEVPELPGCMAHGDSQASALASVNEAIALWIATAEELGRSVPTPKGRRLAYA</sequence>
<dbReference type="Gene3D" id="3.30.160.250">
    <property type="match status" value="1"/>
</dbReference>
<evidence type="ECO:0000313" key="3">
    <source>
        <dbReference type="Proteomes" id="UP000008291"/>
    </source>
</evidence>
<dbReference type="InterPro" id="IPR035069">
    <property type="entry name" value="TTHA1013/TTHA0281-like"/>
</dbReference>
<protein>
    <recommendedName>
        <fullName evidence="1">HicB-like antitoxin of toxin-antitoxin system domain-containing protein</fullName>
    </recommendedName>
</protein>
<dbReference type="HOGENOM" id="CLU_114047_2_2_4"/>
<dbReference type="PANTHER" id="PTHR34504:SF2">
    <property type="entry name" value="UPF0150 PROTEIN SSL0259"/>
    <property type="match status" value="1"/>
</dbReference>
<feature type="domain" description="HicB-like antitoxin of toxin-antitoxin system" evidence="1">
    <location>
        <begin position="5"/>
        <end position="64"/>
    </location>
</feature>
<organism evidence="2 3">
    <name type="scientific">Thiobacillus denitrificans (strain ATCC 25259 / T1)</name>
    <dbReference type="NCBI Taxonomy" id="292415"/>
    <lineage>
        <taxon>Bacteria</taxon>
        <taxon>Pseudomonadati</taxon>
        <taxon>Pseudomonadota</taxon>
        <taxon>Betaproteobacteria</taxon>
        <taxon>Nitrosomonadales</taxon>
        <taxon>Thiobacillaceae</taxon>
        <taxon>Thiobacillus</taxon>
    </lineage>
</organism>
<evidence type="ECO:0000259" key="1">
    <source>
        <dbReference type="Pfam" id="PF15919"/>
    </source>
</evidence>
<keyword evidence="3" id="KW-1185">Reference proteome</keyword>
<reference evidence="2 3" key="1">
    <citation type="journal article" date="2006" name="J. Bacteriol.">
        <title>The genome sequence of the obligately chemolithoautotrophic, facultatively anaerobic bacterium Thiobacillus denitrificans.</title>
        <authorList>
            <person name="Beller H.R."/>
            <person name="Chain P.S."/>
            <person name="Letain T.E."/>
            <person name="Chakicherla A."/>
            <person name="Larimer F.W."/>
            <person name="Richardson P.M."/>
            <person name="Coleman M.A."/>
            <person name="Wood A.P."/>
            <person name="Kelly D.P."/>
        </authorList>
    </citation>
    <scope>NUCLEOTIDE SEQUENCE [LARGE SCALE GENOMIC DNA]</scope>
    <source>
        <strain evidence="2 3">ATCC 25259</strain>
    </source>
</reference>
<evidence type="ECO:0000313" key="2">
    <source>
        <dbReference type="EMBL" id="AAZ97926.1"/>
    </source>
</evidence>
<dbReference type="Pfam" id="PF15919">
    <property type="entry name" value="HicB_lk_antitox"/>
    <property type="match status" value="1"/>
</dbReference>
<dbReference type="Proteomes" id="UP000008291">
    <property type="component" value="Chromosome"/>
</dbReference>
<dbReference type="SUPFAM" id="SSF143100">
    <property type="entry name" value="TTHA1013/TTHA0281-like"/>
    <property type="match status" value="1"/>
</dbReference>
<dbReference type="KEGG" id="tbd:Tbd_1973"/>
<dbReference type="eggNOG" id="COG1598">
    <property type="taxonomic scope" value="Bacteria"/>
</dbReference>
<dbReference type="OrthoDB" id="9807959at2"/>
<dbReference type="InterPro" id="IPR051404">
    <property type="entry name" value="TA_system_antitoxin"/>
</dbReference>
<dbReference type="InterPro" id="IPR031807">
    <property type="entry name" value="HicB-like"/>
</dbReference>